<dbReference type="RefSeq" id="WP_126552386.1">
    <property type="nucleotide sequence ID" value="NZ_BIFS01000001.1"/>
</dbReference>
<protein>
    <submittedName>
        <fullName evidence="1">Uncharacterized protein</fullName>
    </submittedName>
</protein>
<reference evidence="2" key="1">
    <citation type="submission" date="2018-12" db="EMBL/GenBank/DDBJ databases">
        <title>Tengunoibacter tsumagoiensis gen. nov., sp. nov., Dictyobacter kobayashii sp. nov., D. alpinus sp. nov., and D. joshuensis sp. nov. and description of Dictyobacteraceae fam. nov. within the order Ktedonobacterales isolated from Tengu-no-mugimeshi.</title>
        <authorList>
            <person name="Wang C.M."/>
            <person name="Zheng Y."/>
            <person name="Sakai Y."/>
            <person name="Toyoda A."/>
            <person name="Minakuchi Y."/>
            <person name="Abe K."/>
            <person name="Yokota A."/>
            <person name="Yabe S."/>
        </authorList>
    </citation>
    <scope>NUCLEOTIDE SEQUENCE [LARGE SCALE GENOMIC DNA]</scope>
    <source>
        <strain evidence="2">Uno11</strain>
    </source>
</reference>
<accession>A0A402ANS4</accession>
<gene>
    <name evidence="1" type="ORF">KDK_45660</name>
</gene>
<dbReference type="Proteomes" id="UP000287188">
    <property type="component" value="Unassembled WGS sequence"/>
</dbReference>
<dbReference type="AlphaFoldDB" id="A0A402ANS4"/>
<sequence>MSDKSFSQAVQDLQNRITSNLQDSMNHMLRYHTTATAATLNIEDEKVRTVVTNELITDQLIALLTLMKKLHMINKEQHDEFTDYLLRALAAQHSDITNWNTPG</sequence>
<name>A0A402ANS4_9CHLR</name>
<evidence type="ECO:0000313" key="2">
    <source>
        <dbReference type="Proteomes" id="UP000287188"/>
    </source>
</evidence>
<organism evidence="1 2">
    <name type="scientific">Dictyobacter kobayashii</name>
    <dbReference type="NCBI Taxonomy" id="2014872"/>
    <lineage>
        <taxon>Bacteria</taxon>
        <taxon>Bacillati</taxon>
        <taxon>Chloroflexota</taxon>
        <taxon>Ktedonobacteria</taxon>
        <taxon>Ktedonobacterales</taxon>
        <taxon>Dictyobacteraceae</taxon>
        <taxon>Dictyobacter</taxon>
    </lineage>
</organism>
<keyword evidence="2" id="KW-1185">Reference proteome</keyword>
<dbReference type="EMBL" id="BIFS01000001">
    <property type="protein sequence ID" value="GCE20766.1"/>
    <property type="molecule type" value="Genomic_DNA"/>
</dbReference>
<evidence type="ECO:0000313" key="1">
    <source>
        <dbReference type="EMBL" id="GCE20766.1"/>
    </source>
</evidence>
<proteinExistence type="predicted"/>
<dbReference type="OrthoDB" id="164519at2"/>
<comment type="caution">
    <text evidence="1">The sequence shown here is derived from an EMBL/GenBank/DDBJ whole genome shotgun (WGS) entry which is preliminary data.</text>
</comment>